<feature type="transmembrane region" description="Helical" evidence="6">
    <location>
        <begin position="63"/>
        <end position="82"/>
    </location>
</feature>
<comment type="subcellular location">
    <subcellularLocation>
        <location evidence="1">Cell membrane</location>
        <topology evidence="1">Multi-pass membrane protein</topology>
    </subcellularLocation>
</comment>
<feature type="transmembrane region" description="Helical" evidence="6">
    <location>
        <begin position="425"/>
        <end position="448"/>
    </location>
</feature>
<evidence type="ECO:0000256" key="5">
    <source>
        <dbReference type="ARBA" id="ARBA00023136"/>
    </source>
</evidence>
<feature type="transmembrane region" description="Helical" evidence="6">
    <location>
        <begin position="398"/>
        <end position="419"/>
    </location>
</feature>
<evidence type="ECO:0000313" key="7">
    <source>
        <dbReference type="EMBL" id="MCB8881070.1"/>
    </source>
</evidence>
<evidence type="ECO:0000256" key="1">
    <source>
        <dbReference type="ARBA" id="ARBA00004651"/>
    </source>
</evidence>
<keyword evidence="3 6" id="KW-0812">Transmembrane</keyword>
<evidence type="ECO:0000256" key="6">
    <source>
        <dbReference type="SAM" id="Phobius"/>
    </source>
</evidence>
<dbReference type="RefSeq" id="WP_227307745.1">
    <property type="nucleotide sequence ID" value="NZ_JAESVA010000004.1"/>
</dbReference>
<dbReference type="InterPro" id="IPR002293">
    <property type="entry name" value="AA/rel_permease1"/>
</dbReference>
<dbReference type="Proteomes" id="UP000721844">
    <property type="component" value="Unassembled WGS sequence"/>
</dbReference>
<feature type="transmembrane region" description="Helical" evidence="6">
    <location>
        <begin position="110"/>
        <end position="143"/>
    </location>
</feature>
<dbReference type="Pfam" id="PF13520">
    <property type="entry name" value="AA_permease_2"/>
    <property type="match status" value="1"/>
</dbReference>
<feature type="transmembrane region" description="Helical" evidence="6">
    <location>
        <begin position="163"/>
        <end position="184"/>
    </location>
</feature>
<feature type="transmembrane region" description="Helical" evidence="6">
    <location>
        <begin position="291"/>
        <end position="312"/>
    </location>
</feature>
<dbReference type="InterPro" id="IPR008075">
    <property type="entry name" value="LIMR"/>
</dbReference>
<proteinExistence type="predicted"/>
<reference evidence="7 8" key="1">
    <citation type="journal article" date="2021" name="Microorganisms">
        <title>Acidisoma silvae sp. nov. and Acidisomacellulosilytica sp. nov., Two Acidophilic Bacteria Isolated from Decaying Wood, Hydrolyzing Cellulose and Producing Poly-3-hydroxybutyrate.</title>
        <authorList>
            <person name="Mieszkin S."/>
            <person name="Pouder E."/>
            <person name="Uroz S."/>
            <person name="Simon-Colin C."/>
            <person name="Alain K."/>
        </authorList>
    </citation>
    <scope>NUCLEOTIDE SEQUENCE [LARGE SCALE GENOMIC DNA]</scope>
    <source>
        <strain evidence="7 8">HW T5.17</strain>
    </source>
</reference>
<keyword evidence="8" id="KW-1185">Reference proteome</keyword>
<evidence type="ECO:0000256" key="3">
    <source>
        <dbReference type="ARBA" id="ARBA00022692"/>
    </source>
</evidence>
<feature type="transmembrane region" description="Helical" evidence="6">
    <location>
        <begin position="196"/>
        <end position="215"/>
    </location>
</feature>
<sequence>MRPDASPTHPTASHLSKIYTRDATGLRKEAGPFDIFIYNVNNQNIALGVIFLFGGLASYPGGSFALTVLIATLLVIPIYVVYSRLSADMPRSGGDYVWVSRIMGRKAGPLLGFTVAATWIMSAFVSIGAPMAFMAQFGIAPFLRELGSATGSLALSHAGDWVYSNNGTIIVGGLFLIAFTIVMLVGVRTYMTLQRYAFFLACIGLVIGLLCLVFTGHTSFAASFDAYVKSLGGVDGAFALAEKAGGPTAGHAFSAKATYYASIWSLYMVLFGATSCYIGGEVRQPARTQRLGMFGSLIFTAIGLLLLIIALLHVGGEAFFMGLGSAKLGLAYAPTYNELIYALFAPSVVGALVMGVTFFFWTYVWMPINYFTATRLLLALSLDGYLPRSLSKVNSRFGTPHIAILICGLFGLLSLYLFVTGVISTVTLVFACAVMFVITGIAAVLYPFTMRRTWEASGAKRFLGVPTIAFWGALQTVFSLIVLDIFWADPVAGISLSSSNIILNVGAPILAFVVAALVIAIRRSGGTDLGLATAEIPVE</sequence>
<protein>
    <submittedName>
        <fullName evidence="7">APC family permease</fullName>
    </submittedName>
</protein>
<feature type="transmembrane region" description="Helical" evidence="6">
    <location>
        <begin position="340"/>
        <end position="362"/>
    </location>
</feature>
<dbReference type="PANTHER" id="PTHR42770:SF7">
    <property type="entry name" value="MEMBRANE PROTEIN"/>
    <property type="match status" value="1"/>
</dbReference>
<dbReference type="PANTHER" id="PTHR42770">
    <property type="entry name" value="AMINO ACID TRANSPORTER-RELATED"/>
    <property type="match status" value="1"/>
</dbReference>
<name>A0A964E3W3_9PROT</name>
<dbReference type="PIRSF" id="PIRSF006060">
    <property type="entry name" value="AA_transporter"/>
    <property type="match status" value="1"/>
</dbReference>
<dbReference type="Gene3D" id="1.20.1740.10">
    <property type="entry name" value="Amino acid/polyamine transporter I"/>
    <property type="match status" value="1"/>
</dbReference>
<evidence type="ECO:0000256" key="2">
    <source>
        <dbReference type="ARBA" id="ARBA00022475"/>
    </source>
</evidence>
<dbReference type="GO" id="GO:0005886">
    <property type="term" value="C:plasma membrane"/>
    <property type="evidence" value="ECO:0007669"/>
    <property type="project" value="UniProtKB-SubCell"/>
</dbReference>
<keyword evidence="4 6" id="KW-1133">Transmembrane helix</keyword>
<feature type="transmembrane region" description="Helical" evidence="6">
    <location>
        <begin position="500"/>
        <end position="521"/>
    </location>
</feature>
<dbReference type="AlphaFoldDB" id="A0A964E3W3"/>
<accession>A0A964E3W3</accession>
<dbReference type="EMBL" id="JAESVA010000004">
    <property type="protein sequence ID" value="MCB8881070.1"/>
    <property type="molecule type" value="Genomic_DNA"/>
</dbReference>
<keyword evidence="2" id="KW-1003">Cell membrane</keyword>
<feature type="transmembrane region" description="Helical" evidence="6">
    <location>
        <begin position="36"/>
        <end position="57"/>
    </location>
</feature>
<comment type="caution">
    <text evidence="7">The sequence shown here is derived from an EMBL/GenBank/DDBJ whole genome shotgun (WGS) entry which is preliminary data.</text>
</comment>
<dbReference type="GO" id="GO:0022857">
    <property type="term" value="F:transmembrane transporter activity"/>
    <property type="evidence" value="ECO:0007669"/>
    <property type="project" value="InterPro"/>
</dbReference>
<feature type="transmembrane region" description="Helical" evidence="6">
    <location>
        <begin position="257"/>
        <end position="279"/>
    </location>
</feature>
<evidence type="ECO:0000313" key="8">
    <source>
        <dbReference type="Proteomes" id="UP000721844"/>
    </source>
</evidence>
<evidence type="ECO:0000256" key="4">
    <source>
        <dbReference type="ARBA" id="ARBA00022989"/>
    </source>
</evidence>
<gene>
    <name evidence="7" type="ORF">ACELLULO517_12560</name>
</gene>
<organism evidence="7 8">
    <name type="scientific">Acidisoma cellulosilyticum</name>
    <dbReference type="NCBI Taxonomy" id="2802395"/>
    <lineage>
        <taxon>Bacteria</taxon>
        <taxon>Pseudomonadati</taxon>
        <taxon>Pseudomonadota</taxon>
        <taxon>Alphaproteobacteria</taxon>
        <taxon>Acetobacterales</taxon>
        <taxon>Acidocellaceae</taxon>
        <taxon>Acidisoma</taxon>
    </lineage>
</organism>
<keyword evidence="5 6" id="KW-0472">Membrane</keyword>
<dbReference type="PRINTS" id="PR01692">
    <property type="entry name" value="LIPOCALINIMR"/>
</dbReference>
<feature type="transmembrane region" description="Helical" evidence="6">
    <location>
        <begin position="468"/>
        <end position="488"/>
    </location>
</feature>
<dbReference type="InterPro" id="IPR050367">
    <property type="entry name" value="APC_superfamily"/>
</dbReference>